<evidence type="ECO:0000313" key="2">
    <source>
        <dbReference type="EMBL" id="GFY08743.1"/>
    </source>
</evidence>
<evidence type="ECO:0000256" key="1">
    <source>
        <dbReference type="SAM" id="MobiDB-lite"/>
    </source>
</evidence>
<feature type="region of interest" description="Disordered" evidence="1">
    <location>
        <begin position="1"/>
        <end position="66"/>
    </location>
</feature>
<organism evidence="2 3">
    <name type="scientific">Trichonephila clavipes</name>
    <name type="common">Golden silk orbweaver</name>
    <name type="synonym">Nephila clavipes</name>
    <dbReference type="NCBI Taxonomy" id="2585209"/>
    <lineage>
        <taxon>Eukaryota</taxon>
        <taxon>Metazoa</taxon>
        <taxon>Ecdysozoa</taxon>
        <taxon>Arthropoda</taxon>
        <taxon>Chelicerata</taxon>
        <taxon>Arachnida</taxon>
        <taxon>Araneae</taxon>
        <taxon>Araneomorphae</taxon>
        <taxon>Entelegynae</taxon>
        <taxon>Araneoidea</taxon>
        <taxon>Nephilidae</taxon>
        <taxon>Trichonephila</taxon>
    </lineage>
</organism>
<comment type="caution">
    <text evidence="2">The sequence shown here is derived from an EMBL/GenBank/DDBJ whole genome shotgun (WGS) entry which is preliminary data.</text>
</comment>
<accession>A0A8X6SC80</accession>
<proteinExistence type="predicted"/>
<name>A0A8X6SC80_TRICX</name>
<protein>
    <submittedName>
        <fullName evidence="2">Uncharacterized protein</fullName>
    </submittedName>
</protein>
<keyword evidence="3" id="KW-1185">Reference proteome</keyword>
<dbReference type="Proteomes" id="UP000887159">
    <property type="component" value="Unassembled WGS sequence"/>
</dbReference>
<dbReference type="AlphaFoldDB" id="A0A8X6SC80"/>
<feature type="compositionally biased region" description="Basic and acidic residues" evidence="1">
    <location>
        <begin position="1"/>
        <end position="11"/>
    </location>
</feature>
<gene>
    <name evidence="2" type="ORF">TNCV_5006561</name>
</gene>
<dbReference type="EMBL" id="BMAU01021283">
    <property type="protein sequence ID" value="GFY08743.1"/>
    <property type="molecule type" value="Genomic_DNA"/>
</dbReference>
<evidence type="ECO:0000313" key="3">
    <source>
        <dbReference type="Proteomes" id="UP000887159"/>
    </source>
</evidence>
<reference evidence="2" key="1">
    <citation type="submission" date="2020-08" db="EMBL/GenBank/DDBJ databases">
        <title>Multicomponent nature underlies the extraordinary mechanical properties of spider dragline silk.</title>
        <authorList>
            <person name="Kono N."/>
            <person name="Nakamura H."/>
            <person name="Mori M."/>
            <person name="Yoshida Y."/>
            <person name="Ohtoshi R."/>
            <person name="Malay A.D."/>
            <person name="Moran D.A.P."/>
            <person name="Tomita M."/>
            <person name="Numata K."/>
            <person name="Arakawa K."/>
        </authorList>
    </citation>
    <scope>NUCLEOTIDE SEQUENCE</scope>
</reference>
<sequence>MDRGLPCHESEPSTTEDPPCRGVKHAKSDESSNVLPLVRRGVPAQVSSTSLDHGSKLRGPSPKALV</sequence>